<accession>A0A165ZHH3</accession>
<gene>
    <name evidence="1" type="ORF">SISSUDRAFT_1036407</name>
</gene>
<evidence type="ECO:0000313" key="2">
    <source>
        <dbReference type="Proteomes" id="UP000076798"/>
    </source>
</evidence>
<evidence type="ECO:0000313" key="1">
    <source>
        <dbReference type="EMBL" id="KZT34306.1"/>
    </source>
</evidence>
<reference evidence="1 2" key="1">
    <citation type="journal article" date="2016" name="Mol. Biol. Evol.">
        <title>Comparative Genomics of Early-Diverging Mushroom-Forming Fungi Provides Insights into the Origins of Lignocellulose Decay Capabilities.</title>
        <authorList>
            <person name="Nagy L.G."/>
            <person name="Riley R."/>
            <person name="Tritt A."/>
            <person name="Adam C."/>
            <person name="Daum C."/>
            <person name="Floudas D."/>
            <person name="Sun H."/>
            <person name="Yadav J.S."/>
            <person name="Pangilinan J."/>
            <person name="Larsson K.H."/>
            <person name="Matsuura K."/>
            <person name="Barry K."/>
            <person name="Labutti K."/>
            <person name="Kuo R."/>
            <person name="Ohm R.A."/>
            <person name="Bhattacharya S.S."/>
            <person name="Shirouzu T."/>
            <person name="Yoshinaga Y."/>
            <person name="Martin F.M."/>
            <person name="Grigoriev I.V."/>
            <person name="Hibbett D.S."/>
        </authorList>
    </citation>
    <scope>NUCLEOTIDE SEQUENCE [LARGE SCALE GENOMIC DNA]</scope>
    <source>
        <strain evidence="1 2">HHB10207 ss-3</strain>
    </source>
</reference>
<dbReference type="OrthoDB" id="3265815at2759"/>
<dbReference type="STRING" id="1314776.A0A165ZHH3"/>
<sequence length="407" mass="44287">MAMDEGSKFLTPPVRFFFASITTSRAHQNGLAVQLSAPGTPLNIQTQLADEDSDSSRIQISTTFFPGADLPIHGIRGDPCAPSSNTPDIVLLSSDSVFFYVHSLVLTPNSSNAFNHLLPFSRPRIAPQQTDYCLAPNTPISDMTTPPRSDSDFSVADVAEVRVGESMHVDAPEATIVPLSETSGAINILLHTVYAMDCSFYAPSFDDLASAVAAVSKYGFLHLLNPTRSSPTSPLSSTLAPPPSSSLPPVIQLILSYAPSRPLDVYTLAARYHLHDLAVSCSPHLLSLALPVLTDEIAQEMGPVYLKRLFFLHLGRVDALKRLLLPPPHPHAPTPTCDFTEQKKLTRAWALASSYLVWDARPDMSVGALESALAPLGEHLWCDQCRDALRVRIQDLVVQWSSVKRTI</sequence>
<keyword evidence="2" id="KW-1185">Reference proteome</keyword>
<dbReference type="EMBL" id="KV428189">
    <property type="protein sequence ID" value="KZT34306.1"/>
    <property type="molecule type" value="Genomic_DNA"/>
</dbReference>
<organism evidence="1 2">
    <name type="scientific">Sistotremastrum suecicum HHB10207 ss-3</name>
    <dbReference type="NCBI Taxonomy" id="1314776"/>
    <lineage>
        <taxon>Eukaryota</taxon>
        <taxon>Fungi</taxon>
        <taxon>Dikarya</taxon>
        <taxon>Basidiomycota</taxon>
        <taxon>Agaricomycotina</taxon>
        <taxon>Agaricomycetes</taxon>
        <taxon>Sistotremastrales</taxon>
        <taxon>Sistotremastraceae</taxon>
        <taxon>Sistotremastrum</taxon>
    </lineage>
</organism>
<protein>
    <submittedName>
        <fullName evidence="1">Uncharacterized protein</fullName>
    </submittedName>
</protein>
<name>A0A165ZHH3_9AGAM</name>
<proteinExistence type="predicted"/>
<dbReference type="AlphaFoldDB" id="A0A165ZHH3"/>
<dbReference type="Proteomes" id="UP000076798">
    <property type="component" value="Unassembled WGS sequence"/>
</dbReference>